<reference evidence="1 2" key="1">
    <citation type="journal article" date="2023" name="Plants (Basel)">
        <title>Bridging the Gap: Combining Genomics and Transcriptomics Approaches to Understand Stylosanthes scabra, an Orphan Legume from the Brazilian Caatinga.</title>
        <authorList>
            <person name="Ferreira-Neto J.R.C."/>
            <person name="da Silva M.D."/>
            <person name="Binneck E."/>
            <person name="de Melo N.F."/>
            <person name="da Silva R.H."/>
            <person name="de Melo A.L.T.M."/>
            <person name="Pandolfi V."/>
            <person name="Bustamante F.O."/>
            <person name="Brasileiro-Vidal A.C."/>
            <person name="Benko-Iseppon A.M."/>
        </authorList>
    </citation>
    <scope>NUCLEOTIDE SEQUENCE [LARGE SCALE GENOMIC DNA]</scope>
    <source>
        <tissue evidence="1">Leaves</tissue>
    </source>
</reference>
<sequence>MVHPPYGPLTYGLISSGLGLRGRSITLPPLGSVSSFDQALEVIVGPFPGDPRLQPSVVAVDMLPDLRCEMRLTVDRATEGDYVLEAAGPSNRFSFRAPEDRTHFLWQPANFISTGGVSFTPLSVCAFISDFSRLGVCFFTFINCTLLLPEKGFMSFRAHQGRKLFDAFEESIQERPFWLDDEGTPFPWVYRNFEVGDYRITALHPLETLAFEFLQSLSASLGKKSKFKCLWILDHGDVGVGDAEVEGAGPHSILPTHILPAASAGASASSPSLTVAFGSFAGAIKAKNKVSAIFIEKPISLEEEEGVKEDPAVDLSRKGGNEKSAFPAGFNFRSLLDAGLTAGPVREILGPVIPEELLGTAQGYACKLAALLQVGIENAFAAKLKIKKELPAAKDQVAILTAERDCVLTSPPLQAEVDSLTEQLRLAKGECLSALAWMSELEEENKAMAVELQSSRSALLLFMSL</sequence>
<dbReference type="EMBL" id="JASCZI010060676">
    <property type="protein sequence ID" value="MED6135203.1"/>
    <property type="molecule type" value="Genomic_DNA"/>
</dbReference>
<evidence type="ECO:0000313" key="2">
    <source>
        <dbReference type="Proteomes" id="UP001341840"/>
    </source>
</evidence>
<accession>A0ABU6SHB1</accession>
<name>A0ABU6SHB1_9FABA</name>
<gene>
    <name evidence="1" type="ORF">PIB30_044120</name>
</gene>
<comment type="caution">
    <text evidence="1">The sequence shown here is derived from an EMBL/GenBank/DDBJ whole genome shotgun (WGS) entry which is preliminary data.</text>
</comment>
<proteinExistence type="predicted"/>
<evidence type="ECO:0000313" key="1">
    <source>
        <dbReference type="EMBL" id="MED6135203.1"/>
    </source>
</evidence>
<organism evidence="1 2">
    <name type="scientific">Stylosanthes scabra</name>
    <dbReference type="NCBI Taxonomy" id="79078"/>
    <lineage>
        <taxon>Eukaryota</taxon>
        <taxon>Viridiplantae</taxon>
        <taxon>Streptophyta</taxon>
        <taxon>Embryophyta</taxon>
        <taxon>Tracheophyta</taxon>
        <taxon>Spermatophyta</taxon>
        <taxon>Magnoliopsida</taxon>
        <taxon>eudicotyledons</taxon>
        <taxon>Gunneridae</taxon>
        <taxon>Pentapetalae</taxon>
        <taxon>rosids</taxon>
        <taxon>fabids</taxon>
        <taxon>Fabales</taxon>
        <taxon>Fabaceae</taxon>
        <taxon>Papilionoideae</taxon>
        <taxon>50 kb inversion clade</taxon>
        <taxon>dalbergioids sensu lato</taxon>
        <taxon>Dalbergieae</taxon>
        <taxon>Pterocarpus clade</taxon>
        <taxon>Stylosanthes</taxon>
    </lineage>
</organism>
<keyword evidence="2" id="KW-1185">Reference proteome</keyword>
<dbReference type="Proteomes" id="UP001341840">
    <property type="component" value="Unassembled WGS sequence"/>
</dbReference>
<protein>
    <submittedName>
        <fullName evidence="1">Uncharacterized protein</fullName>
    </submittedName>
</protein>